<reference evidence="11" key="1">
    <citation type="submission" date="2010-02" db="EMBL/GenBank/DDBJ databases">
        <title>Complete sequence of Ferroglobus placidus DSM 10642.</title>
        <authorList>
            <consortium name="US DOE Joint Genome Institute"/>
            <person name="Lucas S."/>
            <person name="Copeland A."/>
            <person name="Lapidus A."/>
            <person name="Cheng J.-F."/>
            <person name="Bruce D."/>
            <person name="Goodwin L."/>
            <person name="Pitluck S."/>
            <person name="Saunders E."/>
            <person name="Brettin T."/>
            <person name="Detter J.C."/>
            <person name="Han C."/>
            <person name="Tapia R."/>
            <person name="Larimer F."/>
            <person name="Land M."/>
            <person name="Hauser L."/>
            <person name="Kyrpides N."/>
            <person name="Ivanova N."/>
            <person name="Holmes D."/>
            <person name="Lovley D."/>
            <person name="Kyrpides N."/>
            <person name="Anderson I.J."/>
            <person name="Woyke T."/>
        </authorList>
    </citation>
    <scope>NUCLEOTIDE SEQUENCE [LARGE SCALE GENOMIC DNA]</scope>
    <source>
        <strain evidence="11">DSM 10642 / AEDII12DO</strain>
    </source>
</reference>
<feature type="binding site" evidence="7 9">
    <location>
        <begin position="142"/>
        <end position="143"/>
    </location>
    <ligand>
        <name>L-glutamine</name>
        <dbReference type="ChEBI" id="CHEBI:58359"/>
    </ligand>
</feature>
<evidence type="ECO:0000256" key="5">
    <source>
        <dbReference type="ARBA" id="ARBA00023239"/>
    </source>
</evidence>
<dbReference type="FunFam" id="3.40.50.880:FF:000041">
    <property type="entry name" value="Glutamine amidotransferase subunit pdxT, putative"/>
    <property type="match status" value="1"/>
</dbReference>
<dbReference type="CDD" id="cd01749">
    <property type="entry name" value="GATase1_PB"/>
    <property type="match status" value="1"/>
</dbReference>
<dbReference type="STRING" id="589924.Ferp_2003"/>
<evidence type="ECO:0000256" key="9">
    <source>
        <dbReference type="PIRSR" id="PIRSR005639-2"/>
    </source>
</evidence>
<dbReference type="PANTHER" id="PTHR31559:SF0">
    <property type="entry name" value="PYRIDOXAL 5'-PHOSPHATE SYNTHASE SUBUNIT SNO1-RELATED"/>
    <property type="match status" value="1"/>
</dbReference>
<dbReference type="Pfam" id="PF01174">
    <property type="entry name" value="SNO"/>
    <property type="match status" value="1"/>
</dbReference>
<comment type="function">
    <text evidence="7">Catalyzes the hydrolysis of glutamine to glutamate and ammonia as part of the biosynthesis of pyridoxal 5'-phosphate. The resulting ammonia molecule is channeled to the active site of PdxS.</text>
</comment>
<dbReference type="HAMAP" id="MF_01615">
    <property type="entry name" value="PdxT"/>
    <property type="match status" value="1"/>
</dbReference>
<dbReference type="GO" id="GO:0036381">
    <property type="term" value="F:pyridoxal 5'-phosphate synthase (glutamine hydrolysing) activity"/>
    <property type="evidence" value="ECO:0007669"/>
    <property type="project" value="UniProtKB-UniRule"/>
</dbReference>
<dbReference type="PROSITE" id="PS51273">
    <property type="entry name" value="GATASE_TYPE_1"/>
    <property type="match status" value="1"/>
</dbReference>
<reference evidence="10 11" key="2">
    <citation type="journal article" date="2011" name="Stand. Genomic Sci.">
        <title>Complete genome sequence of Ferroglobus placidus AEDII12DO.</title>
        <authorList>
            <person name="Anderson I."/>
            <person name="Risso C."/>
            <person name="Holmes D."/>
            <person name="Lucas S."/>
            <person name="Copeland A."/>
            <person name="Lapidus A."/>
            <person name="Cheng J.F."/>
            <person name="Bruce D."/>
            <person name="Goodwin L."/>
            <person name="Pitluck S."/>
            <person name="Saunders E."/>
            <person name="Brettin T."/>
            <person name="Detter J.C."/>
            <person name="Han C."/>
            <person name="Tapia R."/>
            <person name="Larimer F."/>
            <person name="Land M."/>
            <person name="Hauser L."/>
            <person name="Woyke T."/>
            <person name="Lovley D."/>
            <person name="Kyrpides N."/>
            <person name="Ivanova N."/>
        </authorList>
    </citation>
    <scope>NUCLEOTIDE SEQUENCE [LARGE SCALE GENOMIC DNA]</scope>
    <source>
        <strain evidence="11">DSM 10642 / AEDII12DO</strain>
    </source>
</reference>
<keyword evidence="3 7" id="KW-0663">Pyridoxal phosphate</keyword>
<dbReference type="eggNOG" id="arCOG00034">
    <property type="taxonomic scope" value="Archaea"/>
</dbReference>
<dbReference type="GO" id="GO:0005829">
    <property type="term" value="C:cytosol"/>
    <property type="evidence" value="ECO:0007669"/>
    <property type="project" value="TreeGrafter"/>
</dbReference>
<dbReference type="EC" id="3.5.1.2" evidence="7"/>
<feature type="binding site" evidence="7 9">
    <location>
        <begin position="52"/>
        <end position="54"/>
    </location>
    <ligand>
        <name>L-glutamine</name>
        <dbReference type="ChEBI" id="CHEBI:58359"/>
    </ligand>
</feature>
<dbReference type="PROSITE" id="PS51130">
    <property type="entry name" value="PDXT_SNO_2"/>
    <property type="match status" value="1"/>
</dbReference>
<dbReference type="InterPro" id="IPR021196">
    <property type="entry name" value="PdxT/SNO_CS"/>
</dbReference>
<comment type="pathway">
    <text evidence="7">Cofactor biosynthesis; pyridoxal 5'-phosphate biosynthesis.</text>
</comment>
<feature type="active site" description="Charge relay system" evidence="7 8">
    <location>
        <position position="178"/>
    </location>
</feature>
<dbReference type="OrthoDB" id="26717at2157"/>
<dbReference type="GO" id="GO:1903600">
    <property type="term" value="C:glutaminase complex"/>
    <property type="evidence" value="ECO:0007669"/>
    <property type="project" value="TreeGrafter"/>
</dbReference>
<evidence type="ECO:0000256" key="2">
    <source>
        <dbReference type="ARBA" id="ARBA00022801"/>
    </source>
</evidence>
<proteinExistence type="inferred from homology"/>
<dbReference type="HOGENOM" id="CLU_069674_2_0_2"/>
<dbReference type="EC" id="4.3.3.6" evidence="7"/>
<name>D3S077_FERPA</name>
<dbReference type="KEGG" id="fpl:Ferp_2003"/>
<keyword evidence="2 7" id="KW-0378">Hydrolase</keyword>
<evidence type="ECO:0000256" key="3">
    <source>
        <dbReference type="ARBA" id="ARBA00022898"/>
    </source>
</evidence>
<comment type="catalytic activity">
    <reaction evidence="6 7">
        <text>L-glutamine + H2O = L-glutamate + NH4(+)</text>
        <dbReference type="Rhea" id="RHEA:15889"/>
        <dbReference type="ChEBI" id="CHEBI:15377"/>
        <dbReference type="ChEBI" id="CHEBI:28938"/>
        <dbReference type="ChEBI" id="CHEBI:29985"/>
        <dbReference type="ChEBI" id="CHEBI:58359"/>
        <dbReference type="EC" id="3.5.1.2"/>
    </reaction>
</comment>
<keyword evidence="4 7" id="KW-0315">Glutamine amidotransferase</keyword>
<feature type="binding site" evidence="7 9">
    <location>
        <position position="115"/>
    </location>
    <ligand>
        <name>L-glutamine</name>
        <dbReference type="ChEBI" id="CHEBI:58359"/>
    </ligand>
</feature>
<dbReference type="EMBL" id="CP001899">
    <property type="protein sequence ID" value="ADC66140.1"/>
    <property type="molecule type" value="Genomic_DNA"/>
</dbReference>
<gene>
    <name evidence="7" type="primary">pdxT</name>
    <name evidence="10" type="ordered locus">Ferp_2003</name>
</gene>
<protein>
    <recommendedName>
        <fullName evidence="7">Pyridoxal 5'-phosphate synthase subunit PdxT</fullName>
        <ecNumber evidence="7">4.3.3.6</ecNumber>
    </recommendedName>
    <alternativeName>
        <fullName evidence="7">Pdx2</fullName>
    </alternativeName>
    <alternativeName>
        <fullName evidence="7">Pyridoxal 5'-phosphate synthase glutaminase subunit</fullName>
        <ecNumber evidence="7">3.5.1.2</ecNumber>
    </alternativeName>
</protein>
<evidence type="ECO:0000313" key="10">
    <source>
        <dbReference type="EMBL" id="ADC66140.1"/>
    </source>
</evidence>
<sequence>MKIAVVGVQGDVEEHVIALKKALRNLKIDGEVVATRRKGVVSKSDAVVIPGGESTTISRLIWRDSIAEEILSLYEEGKPIMGTCAGLIILAKRGDEQVEKTRTKLLGILDVKVKRNAFGRQRESFEAEIDVKGIGKYKAVFIRAPIVEEVGEKVEVLAKFEDKIVAVQQGKVLGLAFHPELTDDTRIHEYFIKMID</sequence>
<dbReference type="Gene3D" id="3.40.50.880">
    <property type="match status" value="1"/>
</dbReference>
<keyword evidence="11" id="KW-1185">Reference proteome</keyword>
<keyword evidence="10" id="KW-0808">Transferase</keyword>
<dbReference type="GO" id="GO:0016740">
    <property type="term" value="F:transferase activity"/>
    <property type="evidence" value="ECO:0007669"/>
    <property type="project" value="UniProtKB-KW"/>
</dbReference>
<dbReference type="PROSITE" id="PS01236">
    <property type="entry name" value="PDXT_SNO_1"/>
    <property type="match status" value="1"/>
</dbReference>
<dbReference type="InterPro" id="IPR002161">
    <property type="entry name" value="PdxT/SNO"/>
</dbReference>
<accession>D3S077</accession>
<dbReference type="PANTHER" id="PTHR31559">
    <property type="entry name" value="PYRIDOXAL 5'-PHOSPHATE SYNTHASE SUBUNIT SNO"/>
    <property type="match status" value="1"/>
</dbReference>
<organism evidence="10 11">
    <name type="scientific">Ferroglobus placidus (strain DSM 10642 / AEDII12DO)</name>
    <dbReference type="NCBI Taxonomy" id="589924"/>
    <lineage>
        <taxon>Archaea</taxon>
        <taxon>Methanobacteriati</taxon>
        <taxon>Methanobacteriota</taxon>
        <taxon>Archaeoglobi</taxon>
        <taxon>Archaeoglobales</taxon>
        <taxon>Archaeoglobaceae</taxon>
        <taxon>Ferroglobus</taxon>
    </lineage>
</organism>
<dbReference type="Proteomes" id="UP000002613">
    <property type="component" value="Chromosome"/>
</dbReference>
<dbReference type="PaxDb" id="589924-Ferp_2003"/>
<dbReference type="InterPro" id="IPR029062">
    <property type="entry name" value="Class_I_gatase-like"/>
</dbReference>
<dbReference type="GO" id="GO:0008614">
    <property type="term" value="P:pyridoxine metabolic process"/>
    <property type="evidence" value="ECO:0007669"/>
    <property type="project" value="TreeGrafter"/>
</dbReference>
<dbReference type="AlphaFoldDB" id="D3S077"/>
<dbReference type="UniPathway" id="UPA00245"/>
<comment type="catalytic activity">
    <reaction evidence="7">
        <text>aldehydo-D-ribose 5-phosphate + D-glyceraldehyde 3-phosphate + L-glutamine = pyridoxal 5'-phosphate + L-glutamate + phosphate + 3 H2O + H(+)</text>
        <dbReference type="Rhea" id="RHEA:31507"/>
        <dbReference type="ChEBI" id="CHEBI:15377"/>
        <dbReference type="ChEBI" id="CHEBI:15378"/>
        <dbReference type="ChEBI" id="CHEBI:29985"/>
        <dbReference type="ChEBI" id="CHEBI:43474"/>
        <dbReference type="ChEBI" id="CHEBI:58273"/>
        <dbReference type="ChEBI" id="CHEBI:58359"/>
        <dbReference type="ChEBI" id="CHEBI:59776"/>
        <dbReference type="ChEBI" id="CHEBI:597326"/>
        <dbReference type="EC" id="4.3.3.6"/>
    </reaction>
</comment>
<dbReference type="GeneID" id="8779536"/>
<evidence type="ECO:0000256" key="1">
    <source>
        <dbReference type="ARBA" id="ARBA00008345"/>
    </source>
</evidence>
<evidence type="ECO:0000313" key="11">
    <source>
        <dbReference type="Proteomes" id="UP000002613"/>
    </source>
</evidence>
<comment type="subunit">
    <text evidence="7">In the presence of PdxS, forms a dodecamer of heterodimers. Only shows activity in the heterodimer.</text>
</comment>
<keyword evidence="5 7" id="KW-0456">Lyase</keyword>
<dbReference type="GO" id="GO:0004359">
    <property type="term" value="F:glutaminase activity"/>
    <property type="evidence" value="ECO:0007669"/>
    <property type="project" value="UniProtKB-UniRule"/>
</dbReference>
<dbReference type="SUPFAM" id="SSF52317">
    <property type="entry name" value="Class I glutamine amidotransferase-like"/>
    <property type="match status" value="1"/>
</dbReference>
<comment type="similarity">
    <text evidence="1 7">Belongs to the glutaminase PdxT/SNO family.</text>
</comment>
<dbReference type="MEROPS" id="C26.A32"/>
<dbReference type="RefSeq" id="WP_012966479.1">
    <property type="nucleotide sequence ID" value="NC_013849.1"/>
</dbReference>
<evidence type="ECO:0000256" key="7">
    <source>
        <dbReference type="HAMAP-Rule" id="MF_01615"/>
    </source>
</evidence>
<dbReference type="NCBIfam" id="TIGR03800">
    <property type="entry name" value="PLP_synth_Pdx2"/>
    <property type="match status" value="1"/>
</dbReference>
<evidence type="ECO:0000256" key="8">
    <source>
        <dbReference type="PIRSR" id="PIRSR005639-1"/>
    </source>
</evidence>
<evidence type="ECO:0000256" key="4">
    <source>
        <dbReference type="ARBA" id="ARBA00022962"/>
    </source>
</evidence>
<dbReference type="PIRSF" id="PIRSF005639">
    <property type="entry name" value="Glut_amidoT_SNO"/>
    <property type="match status" value="1"/>
</dbReference>
<dbReference type="GO" id="GO:0006543">
    <property type="term" value="P:L-glutamine catabolic process"/>
    <property type="evidence" value="ECO:0007669"/>
    <property type="project" value="UniProtKB-UniRule"/>
</dbReference>
<evidence type="ECO:0000256" key="6">
    <source>
        <dbReference type="ARBA" id="ARBA00049534"/>
    </source>
</evidence>
<dbReference type="GO" id="GO:0042823">
    <property type="term" value="P:pyridoxal phosphate biosynthetic process"/>
    <property type="evidence" value="ECO:0007669"/>
    <property type="project" value="UniProtKB-UniRule"/>
</dbReference>
<feature type="active site" description="Nucleophile" evidence="7 8">
    <location>
        <position position="84"/>
    </location>
</feature>
<feature type="active site" description="Charge relay system" evidence="7 8">
    <location>
        <position position="180"/>
    </location>
</feature>